<protein>
    <recommendedName>
        <fullName evidence="1">Carrier domain-containing protein</fullName>
    </recommendedName>
</protein>
<evidence type="ECO:0000313" key="2">
    <source>
        <dbReference type="EMBL" id="CAA9287679.1"/>
    </source>
</evidence>
<dbReference type="EMBL" id="CADCTP010000394">
    <property type="protein sequence ID" value="CAA9287679.1"/>
    <property type="molecule type" value="Genomic_DNA"/>
</dbReference>
<evidence type="ECO:0000259" key="1">
    <source>
        <dbReference type="PROSITE" id="PS50075"/>
    </source>
</evidence>
<organism evidence="2">
    <name type="scientific">uncultured Mycobacteriales bacterium</name>
    <dbReference type="NCBI Taxonomy" id="581187"/>
    <lineage>
        <taxon>Bacteria</taxon>
        <taxon>Bacillati</taxon>
        <taxon>Actinomycetota</taxon>
        <taxon>Actinomycetes</taxon>
        <taxon>Mycobacteriales</taxon>
        <taxon>environmental samples</taxon>
    </lineage>
</organism>
<dbReference type="SUPFAM" id="SSF47336">
    <property type="entry name" value="ACP-like"/>
    <property type="match status" value="1"/>
</dbReference>
<proteinExistence type="predicted"/>
<dbReference type="Gene3D" id="1.10.1200.10">
    <property type="entry name" value="ACP-like"/>
    <property type="match status" value="1"/>
</dbReference>
<name>A0A6J4JUR1_9ACTN</name>
<feature type="domain" description="Carrier" evidence="1">
    <location>
        <begin position="9"/>
        <end position="87"/>
    </location>
</feature>
<dbReference type="InterPro" id="IPR009081">
    <property type="entry name" value="PP-bd_ACP"/>
</dbReference>
<dbReference type="Pfam" id="PF00550">
    <property type="entry name" value="PP-binding"/>
    <property type="match status" value="1"/>
</dbReference>
<accession>A0A6J4JUR1</accession>
<dbReference type="PROSITE" id="PS50075">
    <property type="entry name" value="CARRIER"/>
    <property type="match status" value="1"/>
</dbReference>
<dbReference type="InterPro" id="IPR036736">
    <property type="entry name" value="ACP-like_sf"/>
</dbReference>
<sequence>MSNTDYAGTLTEEAARAALTDFLELRTKHVWEPATDLFESGAVTSIFAMELVVHVEQTFGVTIEGDELTMENFRTIDAMVAMVFRLKAGARRG</sequence>
<dbReference type="AlphaFoldDB" id="A0A6J4JUR1"/>
<reference evidence="2" key="1">
    <citation type="submission" date="2020-02" db="EMBL/GenBank/DDBJ databases">
        <authorList>
            <person name="Meier V. D."/>
        </authorList>
    </citation>
    <scope>NUCLEOTIDE SEQUENCE</scope>
    <source>
        <strain evidence="2">AVDCRST_MAG41</strain>
    </source>
</reference>
<gene>
    <name evidence="2" type="ORF">AVDCRST_MAG41-4137</name>
</gene>